<proteinExistence type="predicted"/>
<evidence type="ECO:0000256" key="1">
    <source>
        <dbReference type="ARBA" id="ARBA00022723"/>
    </source>
</evidence>
<feature type="region of interest" description="Disordered" evidence="5">
    <location>
        <begin position="285"/>
        <end position="307"/>
    </location>
</feature>
<keyword evidence="1 4" id="KW-0479">Metal-binding</keyword>
<protein>
    <recommendedName>
        <fullName evidence="6">LIM zinc-binding domain-containing protein</fullName>
    </recommendedName>
</protein>
<name>A0ABI7XD18_FELCA</name>
<feature type="compositionally biased region" description="Gly residues" evidence="5">
    <location>
        <begin position="179"/>
        <end position="194"/>
    </location>
</feature>
<dbReference type="Pfam" id="PF00412">
    <property type="entry name" value="LIM"/>
    <property type="match status" value="1"/>
</dbReference>
<dbReference type="Ensembl" id="ENSFCTT00005030670.1">
    <property type="protein sequence ID" value="ENSFCTP00005020108.1"/>
    <property type="gene ID" value="ENSFCTG00005010948.1"/>
</dbReference>
<feature type="compositionally biased region" description="Basic residues" evidence="5">
    <location>
        <begin position="168"/>
        <end position="178"/>
    </location>
</feature>
<keyword evidence="2 4" id="KW-0862">Zinc</keyword>
<dbReference type="InterPro" id="IPR001781">
    <property type="entry name" value="Znf_LIM"/>
</dbReference>
<dbReference type="InterPro" id="IPR044115">
    <property type="entry name" value="LIM_LIMD2"/>
</dbReference>
<evidence type="ECO:0000256" key="2">
    <source>
        <dbReference type="ARBA" id="ARBA00022833"/>
    </source>
</evidence>
<organism evidence="7 8">
    <name type="scientific">Felis catus</name>
    <name type="common">Cat</name>
    <name type="synonym">Felis silvestris catus</name>
    <dbReference type="NCBI Taxonomy" id="9685"/>
    <lineage>
        <taxon>Eukaryota</taxon>
        <taxon>Metazoa</taxon>
        <taxon>Chordata</taxon>
        <taxon>Craniata</taxon>
        <taxon>Vertebrata</taxon>
        <taxon>Euteleostomi</taxon>
        <taxon>Mammalia</taxon>
        <taxon>Eutheria</taxon>
        <taxon>Laurasiatheria</taxon>
        <taxon>Carnivora</taxon>
        <taxon>Feliformia</taxon>
        <taxon>Felidae</taxon>
        <taxon>Felinae</taxon>
        <taxon>Felis</taxon>
    </lineage>
</organism>
<feature type="region of interest" description="Disordered" evidence="5">
    <location>
        <begin position="227"/>
        <end position="256"/>
    </location>
</feature>
<dbReference type="PANTHER" id="PTHR24206">
    <property type="entry name" value="OS06G0237300 PROTEIN"/>
    <property type="match status" value="1"/>
</dbReference>
<evidence type="ECO:0000259" key="6">
    <source>
        <dbReference type="PROSITE" id="PS50023"/>
    </source>
</evidence>
<evidence type="ECO:0000313" key="7">
    <source>
        <dbReference type="Ensembl" id="ENSFCTP00005020108.1"/>
    </source>
</evidence>
<evidence type="ECO:0000256" key="4">
    <source>
        <dbReference type="PROSITE-ProRule" id="PRU00125"/>
    </source>
</evidence>
<evidence type="ECO:0000313" key="8">
    <source>
        <dbReference type="Proteomes" id="UP000823872"/>
    </source>
</evidence>
<dbReference type="PROSITE" id="PS50023">
    <property type="entry name" value="LIM_DOMAIN_2"/>
    <property type="match status" value="1"/>
</dbReference>
<feature type="compositionally biased region" description="Basic residues" evidence="5">
    <location>
        <begin position="70"/>
        <end position="79"/>
    </location>
</feature>
<reference evidence="7 8" key="1">
    <citation type="submission" date="2021-02" db="EMBL/GenBank/DDBJ databases">
        <title>Safari Cat Assemblies.</title>
        <authorList>
            <person name="Bredemeyer K.R."/>
            <person name="Murphy W.J."/>
        </authorList>
    </citation>
    <scope>NUCLEOTIDE SEQUENCE [LARGE SCALE GENOMIC DNA]</scope>
</reference>
<dbReference type="GeneTree" id="ENSGT00940000158377"/>
<sequence length="408" mass="43373">QDTGAAGPRSLAWLDRVPAAAATFLGRPYGGGPWRREDSAAGGGVGAWTGPPPRGQTSAPTEIRAGPRANRGKLRHLKAQGHSGYPFSPQGRRRERHLSRDPRRFNLNSSAPGGVRYPPAPVPASVGSGPTDWAAGKARGPRGWCECRERRVGAGGRQRQGTASEGKTKRRGGRRRRGGPGGGSGRGGANGRARGGGRRGRCRDKAVAAAAARGPLAAAAARARALLAPEAPPRRPTPAPQPRPGPRLGKGLWGPTHRLPLAEPSGCRVSTWGLHHLHRAMYQAAGAAQATPSHEAKGSGGSSTVQRSKSFSLRAQVKESCAACQKTVYPMERLVADKLIFHNSCFCCKHCHTKLSLGSYAALHGEFYCKPHFQQLFKSKGNYDEGFGRKQHKELWAHKEVDAGTKTA</sequence>
<feature type="region of interest" description="Disordered" evidence="5">
    <location>
        <begin position="26"/>
        <end position="206"/>
    </location>
</feature>
<keyword evidence="8" id="KW-1185">Reference proteome</keyword>
<evidence type="ECO:0000256" key="3">
    <source>
        <dbReference type="ARBA" id="ARBA00023038"/>
    </source>
</evidence>
<reference evidence="7" key="2">
    <citation type="submission" date="2025-08" db="UniProtKB">
        <authorList>
            <consortium name="Ensembl"/>
        </authorList>
    </citation>
    <scope>IDENTIFICATION</scope>
    <source>
        <strain evidence="7">breed Abyssinian</strain>
    </source>
</reference>
<dbReference type="SMART" id="SM00132">
    <property type="entry name" value="LIM"/>
    <property type="match status" value="1"/>
</dbReference>
<evidence type="ECO:0000256" key="5">
    <source>
        <dbReference type="SAM" id="MobiDB-lite"/>
    </source>
</evidence>
<accession>A0ABI7XD18</accession>
<feature type="domain" description="LIM zinc-binding" evidence="6">
    <location>
        <begin position="319"/>
        <end position="379"/>
    </location>
</feature>
<dbReference type="Gene3D" id="2.10.110.10">
    <property type="entry name" value="Cysteine Rich Protein"/>
    <property type="match status" value="1"/>
</dbReference>
<dbReference type="SUPFAM" id="SSF57716">
    <property type="entry name" value="Glucocorticoid receptor-like (DNA-binding domain)"/>
    <property type="match status" value="2"/>
</dbReference>
<dbReference type="CDD" id="cd09486">
    <property type="entry name" value="LIM_Eplin_like_1"/>
    <property type="match status" value="1"/>
</dbReference>
<dbReference type="PROSITE" id="PS00478">
    <property type="entry name" value="LIM_DOMAIN_1"/>
    <property type="match status" value="1"/>
</dbReference>
<dbReference type="Proteomes" id="UP000823872">
    <property type="component" value="Chromosome E1"/>
</dbReference>
<reference evidence="7" key="3">
    <citation type="submission" date="2025-09" db="UniProtKB">
        <authorList>
            <consortium name="Ensembl"/>
        </authorList>
    </citation>
    <scope>IDENTIFICATION</scope>
    <source>
        <strain evidence="7">breed Abyssinian</strain>
    </source>
</reference>
<feature type="compositionally biased region" description="Pro residues" evidence="5">
    <location>
        <begin position="230"/>
        <end position="245"/>
    </location>
</feature>
<keyword evidence="3 4" id="KW-0440">LIM domain</keyword>